<keyword evidence="3" id="KW-1185">Reference proteome</keyword>
<dbReference type="SUPFAM" id="SSF82171">
    <property type="entry name" value="DPP6 N-terminal domain-like"/>
    <property type="match status" value="1"/>
</dbReference>
<name>A0ABR2JCS3_9EUKA</name>
<protein>
    <recommendedName>
        <fullName evidence="4">Nucleoporin Nup133/Nup155-like N-terminal domain-containing protein</fullName>
    </recommendedName>
</protein>
<sequence length="1084" mass="122574">MTFVFSPPLKLESPHKNSITDGAFYRKSNLASYVSSDCISIWNLQNSEPLLVTTIPSQKPHKFYKSMFIDHQTLAVLTTTRRIYLITLKSNNFTISDHFIEIPLNSLLTSDSEEPTESNSKLYKSIIFFQKVGKHIFVLTNTCNIFYANLSLTKIQTRQIKIDSLIIKAQSTSESLFILLESGRIAEMKMNQFEFFPLPTTKNFCVDRHSKYICLFTMQNQWQLWSLPKLQFIETIGNAENGENPIFQKDHYQDSTAIFSPVSSTCAFFTNNTMKLSYFTKVISVTSIPPFFNHNTIELDMKEKEAEIKTNSTICDMRFPIFDSYGQILLFTASSSISNENNSKDTNSTSSKKNIIYLFKLATAASTFSDSLSAPITSSHILLPLRDNLFPVKLPDSRRGRLALFGEMALAVATDHSVLVLPFTDKICPSVSDGAAHSQFIKNGEILGSKQSSISNNNDIDDGKTVAELINKYVDISTDMKWIELPIDKVEAFAWSSNTLCCLSSLGSTIYTVNISNLISLFIKENIVNKMISTAEIEKVTNNENEIESFSTIFTDLRSLKKKFVLSSDGLSSHVAVPKEKQIYSSLLYLLSSVKKSASDSLMKDSVRSFTVKGRPLALSASGNKLLITFSSQLSFYSIDTQKLVSTTSLGKSTTIKNAAFLSSETIATLTLDFHLLLIYHTKVVHRSFDDVLAFQLTGSNGWPLMIIGGETWRLLGANYSELELDFDSGIINNSDSKKIIGHTNSNQQNAFSLMIGVDGFSIICISPFQQIDFIHLVVCQSLFTSDDERKHGNGSSSAIGNNDKRSGADRIGLNSSSMASAVSILSQLTEERRLKILQKVGAKIPSKTSFDRFLSLIDRYTEIEDSIFSYVLQNNERFKTNLNDNDNPKEINSNSKRKTINIDYPDFFKLCFSRNWFLTAAELMKNSSISKQDCLRLVVKSNFNAVVVDRFFERFNDIQYLSEIDDEITSFFRIQFVRNDFRQIADLLAYFDVPIKRFIIKMRRERETNSDTQFSVIINEMKKCSRQQLIDLSSAFEETNAFDLAFCCNFCVNNFSKCIECIEKQQRMLKFIDTETLKTIGYL</sequence>
<evidence type="ECO:0000256" key="1">
    <source>
        <dbReference type="SAM" id="MobiDB-lite"/>
    </source>
</evidence>
<gene>
    <name evidence="2" type="ORF">M9Y10_005887</name>
</gene>
<evidence type="ECO:0000313" key="3">
    <source>
        <dbReference type="Proteomes" id="UP001470230"/>
    </source>
</evidence>
<dbReference type="Proteomes" id="UP001470230">
    <property type="component" value="Unassembled WGS sequence"/>
</dbReference>
<evidence type="ECO:0008006" key="4">
    <source>
        <dbReference type="Google" id="ProtNLM"/>
    </source>
</evidence>
<organism evidence="2 3">
    <name type="scientific">Tritrichomonas musculus</name>
    <dbReference type="NCBI Taxonomy" id="1915356"/>
    <lineage>
        <taxon>Eukaryota</taxon>
        <taxon>Metamonada</taxon>
        <taxon>Parabasalia</taxon>
        <taxon>Tritrichomonadida</taxon>
        <taxon>Tritrichomonadidae</taxon>
        <taxon>Tritrichomonas</taxon>
    </lineage>
</organism>
<comment type="caution">
    <text evidence="2">The sequence shown here is derived from an EMBL/GenBank/DDBJ whole genome shotgun (WGS) entry which is preliminary data.</text>
</comment>
<feature type="region of interest" description="Disordered" evidence="1">
    <location>
        <begin position="787"/>
        <end position="807"/>
    </location>
</feature>
<evidence type="ECO:0000313" key="2">
    <source>
        <dbReference type="EMBL" id="KAK8875712.1"/>
    </source>
</evidence>
<dbReference type="EMBL" id="JAPFFF010000012">
    <property type="protein sequence ID" value="KAK8875712.1"/>
    <property type="molecule type" value="Genomic_DNA"/>
</dbReference>
<accession>A0ABR2JCS3</accession>
<reference evidence="2 3" key="1">
    <citation type="submission" date="2024-04" db="EMBL/GenBank/DDBJ databases">
        <title>Tritrichomonas musculus Genome.</title>
        <authorList>
            <person name="Alves-Ferreira E."/>
            <person name="Grigg M."/>
            <person name="Lorenzi H."/>
            <person name="Galac M."/>
        </authorList>
    </citation>
    <scope>NUCLEOTIDE SEQUENCE [LARGE SCALE GENOMIC DNA]</scope>
    <source>
        <strain evidence="2 3">EAF2021</strain>
    </source>
</reference>
<proteinExistence type="predicted"/>